<comment type="caution">
    <text evidence="2">The sequence shown here is derived from an EMBL/GenBank/DDBJ whole genome shotgun (WGS) entry which is preliminary data.</text>
</comment>
<feature type="compositionally biased region" description="Polar residues" evidence="1">
    <location>
        <begin position="13"/>
        <end position="23"/>
    </location>
</feature>
<dbReference type="EMBL" id="VRMN01000003">
    <property type="protein sequence ID" value="KAA8495332.1"/>
    <property type="molecule type" value="Genomic_DNA"/>
</dbReference>
<dbReference type="Pfam" id="PF01803">
    <property type="entry name" value="LIM_bind"/>
    <property type="match status" value="1"/>
</dbReference>
<keyword evidence="3" id="KW-1185">Reference proteome</keyword>
<dbReference type="Proteomes" id="UP000324585">
    <property type="component" value="Unassembled WGS sequence"/>
</dbReference>
<gene>
    <name evidence="2" type="ORF">FVE85_1487</name>
</gene>
<name>A0A5J4YWU4_PORPP</name>
<sequence length="264" mass="29582">MSLPLSVSGGGNHANSQRVSSQGKCAEDTEEMPPFVAPCADAGAALDTFETFLSRGPILSMNGVGQYVRLLMNFNEEQRKCASAGNSLQSWKELIAKYFSPEAFVFLDLYDTKWHVSQHISVFMPLIPYMYKEKYESGVKEERLLLENPCEFSLSKGNIVIDCPRTIILTSYHETQQITEAHFRVAFDSNELIERWELSALRHSELFPLHAAGRTSQPIPQPETNALGIPPSMLRYLHVVDTVSGMRSIMQRSFSQAAQPHPPS</sequence>
<evidence type="ECO:0000313" key="3">
    <source>
        <dbReference type="Proteomes" id="UP000324585"/>
    </source>
</evidence>
<accession>A0A5J4YWU4</accession>
<evidence type="ECO:0000256" key="1">
    <source>
        <dbReference type="SAM" id="MobiDB-lite"/>
    </source>
</evidence>
<evidence type="ECO:0000313" key="2">
    <source>
        <dbReference type="EMBL" id="KAA8495332.1"/>
    </source>
</evidence>
<proteinExistence type="predicted"/>
<feature type="region of interest" description="Disordered" evidence="1">
    <location>
        <begin position="1"/>
        <end position="27"/>
    </location>
</feature>
<dbReference type="InterPro" id="IPR029005">
    <property type="entry name" value="LIM-bd/SEUSS"/>
</dbReference>
<reference evidence="3" key="1">
    <citation type="journal article" date="2019" name="Nat. Commun.">
        <title>Expansion of phycobilisome linker gene families in mesophilic red algae.</title>
        <authorList>
            <person name="Lee J."/>
            <person name="Kim D."/>
            <person name="Bhattacharya D."/>
            <person name="Yoon H.S."/>
        </authorList>
    </citation>
    <scope>NUCLEOTIDE SEQUENCE [LARGE SCALE GENOMIC DNA]</scope>
    <source>
        <strain evidence="3">CCMP 1328</strain>
    </source>
</reference>
<dbReference type="AlphaFoldDB" id="A0A5J4YWU4"/>
<dbReference type="PANTHER" id="PTHR10378">
    <property type="entry name" value="LIM DOMAIN-BINDING PROTEIN"/>
    <property type="match status" value="1"/>
</dbReference>
<organism evidence="2 3">
    <name type="scientific">Porphyridium purpureum</name>
    <name type="common">Red alga</name>
    <name type="synonym">Porphyridium cruentum</name>
    <dbReference type="NCBI Taxonomy" id="35688"/>
    <lineage>
        <taxon>Eukaryota</taxon>
        <taxon>Rhodophyta</taxon>
        <taxon>Bangiophyceae</taxon>
        <taxon>Porphyridiales</taxon>
        <taxon>Porphyridiaceae</taxon>
        <taxon>Porphyridium</taxon>
    </lineage>
</organism>
<protein>
    <submittedName>
        <fullName evidence="2">Transcriptional corepressor SEUSS</fullName>
    </submittedName>
</protein>
<dbReference type="OrthoDB" id="774557at2759"/>